<reference evidence="10 11" key="1">
    <citation type="journal article" date="2016" name="Front. Microbiol.">
        <title>High-Level Heat Resistance of Spores of Bacillus amyloliquefaciens and Bacillus licheniformis Results from the Presence of a spoVA Operon in a Tn1546 Transposon.</title>
        <authorList>
            <person name="Berendsen E.M."/>
            <person name="Koning R.A."/>
            <person name="Boekhorst J."/>
            <person name="de Jong A."/>
            <person name="Kuipers O.P."/>
            <person name="Wells-Bennik M.H."/>
        </authorList>
    </citation>
    <scope>NUCLEOTIDE SEQUENCE [LARGE SCALE GENOMIC DNA]</scope>
    <source>
        <strain evidence="10 11">B4121</strain>
    </source>
</reference>
<keyword evidence="3" id="KW-0813">Transport</keyword>
<dbReference type="InterPro" id="IPR047055">
    <property type="entry name" value="MotA-like"/>
</dbReference>
<evidence type="ECO:0000256" key="5">
    <source>
        <dbReference type="ARBA" id="ARBA00022692"/>
    </source>
</evidence>
<protein>
    <submittedName>
        <fullName evidence="10">Flagellar motor rotation protein MotA</fullName>
    </submittedName>
</protein>
<proteinExistence type="inferred from homology"/>
<keyword evidence="10" id="KW-0969">Cilium</keyword>
<gene>
    <name evidence="10" type="ORF">B4121_0913</name>
</gene>
<feature type="transmembrane region" description="Helical" evidence="8">
    <location>
        <begin position="20"/>
        <end position="43"/>
    </location>
</feature>
<evidence type="ECO:0000259" key="9">
    <source>
        <dbReference type="Pfam" id="PF01618"/>
    </source>
</evidence>
<evidence type="ECO:0000313" key="10">
    <source>
        <dbReference type="EMBL" id="OLF96702.1"/>
    </source>
</evidence>
<comment type="caution">
    <text evidence="10">The sequence shown here is derived from an EMBL/GenBank/DDBJ whole genome shotgun (WGS) entry which is preliminary data.</text>
</comment>
<keyword evidence="4" id="KW-1003">Cell membrane</keyword>
<evidence type="ECO:0000256" key="3">
    <source>
        <dbReference type="ARBA" id="ARBA00022448"/>
    </source>
</evidence>
<keyword evidence="6 8" id="KW-1133">Transmembrane helix</keyword>
<feature type="transmembrane region" description="Helical" evidence="8">
    <location>
        <begin position="168"/>
        <end position="188"/>
    </location>
</feature>
<dbReference type="GO" id="GO:0005886">
    <property type="term" value="C:plasma membrane"/>
    <property type="evidence" value="ECO:0007669"/>
    <property type="project" value="UniProtKB-SubCell"/>
</dbReference>
<organism evidence="10 11">
    <name type="scientific">Bacillus paralicheniformis</name>
    <dbReference type="NCBI Taxonomy" id="1648923"/>
    <lineage>
        <taxon>Bacteria</taxon>
        <taxon>Bacillati</taxon>
        <taxon>Bacillota</taxon>
        <taxon>Bacilli</taxon>
        <taxon>Bacillales</taxon>
        <taxon>Bacillaceae</taxon>
        <taxon>Bacillus</taxon>
    </lineage>
</organism>
<dbReference type="PANTHER" id="PTHR30433:SF2">
    <property type="entry name" value="MOTILITY PROTEIN A"/>
    <property type="match status" value="1"/>
</dbReference>
<evidence type="ECO:0000256" key="8">
    <source>
        <dbReference type="SAM" id="Phobius"/>
    </source>
</evidence>
<feature type="transmembrane region" description="Helical" evidence="8">
    <location>
        <begin position="200"/>
        <end position="220"/>
    </location>
</feature>
<dbReference type="Pfam" id="PF01618">
    <property type="entry name" value="MotA_ExbB"/>
    <property type="match status" value="1"/>
</dbReference>
<keyword evidence="7 8" id="KW-0472">Membrane</keyword>
<keyword evidence="10" id="KW-0966">Cell projection</keyword>
<accession>A0A6N2GR26</accession>
<evidence type="ECO:0000313" key="11">
    <source>
        <dbReference type="Proteomes" id="UP000185604"/>
    </source>
</evidence>
<evidence type="ECO:0000256" key="4">
    <source>
        <dbReference type="ARBA" id="ARBA00022475"/>
    </source>
</evidence>
<keyword evidence="10" id="KW-0282">Flagellum</keyword>
<dbReference type="GO" id="GO:0006935">
    <property type="term" value="P:chemotaxis"/>
    <property type="evidence" value="ECO:0007669"/>
    <property type="project" value="InterPro"/>
</dbReference>
<dbReference type="Proteomes" id="UP000185604">
    <property type="component" value="Unassembled WGS sequence"/>
</dbReference>
<dbReference type="PROSITE" id="PS01307">
    <property type="entry name" value="MOTA"/>
    <property type="match status" value="1"/>
</dbReference>
<dbReference type="InterPro" id="IPR000540">
    <property type="entry name" value="Flag_MotA_CS"/>
</dbReference>
<evidence type="ECO:0000256" key="7">
    <source>
        <dbReference type="ARBA" id="ARBA00023136"/>
    </source>
</evidence>
<dbReference type="NCBIfam" id="NF005383">
    <property type="entry name" value="PRK06926.1"/>
    <property type="match status" value="1"/>
</dbReference>
<feature type="domain" description="MotA/TolQ/ExbB proton channel" evidence="9">
    <location>
        <begin position="119"/>
        <end position="235"/>
    </location>
</feature>
<dbReference type="AlphaFoldDB" id="A0A6N2GR26"/>
<comment type="similarity">
    <text evidence="2">Belongs to the MotA family.</text>
</comment>
<sequence>MLAFFSLSWRDYEKMKRFDYLTPVGLILGIFILVIGVVSGAGLSGFYSFIDLTSFFIVTGGLCAAVFISFSPKDLKRAPAVLKQVFISEEDDVRDLVKTFVSLSEQARKQGILSLDANINEMKDPFLKKGLLLAIDGWDEETIRNVMNSEIAAMEERHRKGRRIFEKAGEFAPAWGMIGTLVGLVMMLKNLNKPETLGPNMAIALLTTLYGSLLANMLFIPIAAKLEEKTENEIFKKQVMIEGIIGIQSGRNPRNLESQLVVFSSKEEWAKKRADHIKQKDRAHEA</sequence>
<evidence type="ECO:0000256" key="6">
    <source>
        <dbReference type="ARBA" id="ARBA00022989"/>
    </source>
</evidence>
<dbReference type="EMBL" id="LKPO01000004">
    <property type="protein sequence ID" value="OLF96702.1"/>
    <property type="molecule type" value="Genomic_DNA"/>
</dbReference>
<evidence type="ECO:0000256" key="2">
    <source>
        <dbReference type="ARBA" id="ARBA00008038"/>
    </source>
</evidence>
<keyword evidence="5 8" id="KW-0812">Transmembrane</keyword>
<dbReference type="InterPro" id="IPR002898">
    <property type="entry name" value="MotA_ExbB_proton_chnl"/>
</dbReference>
<comment type="subcellular location">
    <subcellularLocation>
        <location evidence="1">Cell membrane</location>
        <topology evidence="1">Multi-pass membrane protein</topology>
    </subcellularLocation>
</comment>
<dbReference type="PANTHER" id="PTHR30433">
    <property type="entry name" value="CHEMOTAXIS PROTEIN MOTA"/>
    <property type="match status" value="1"/>
</dbReference>
<evidence type="ECO:0000256" key="1">
    <source>
        <dbReference type="ARBA" id="ARBA00004651"/>
    </source>
</evidence>
<name>A0A6N2GR26_9BACI</name>
<feature type="transmembrane region" description="Helical" evidence="8">
    <location>
        <begin position="49"/>
        <end position="70"/>
    </location>
</feature>
<dbReference type="GO" id="GO:0071978">
    <property type="term" value="P:bacterial-type flagellum-dependent swarming motility"/>
    <property type="evidence" value="ECO:0007669"/>
    <property type="project" value="InterPro"/>
</dbReference>